<dbReference type="Gene3D" id="1.20.120.140">
    <property type="entry name" value="Signal recognition particle SRP54, nucleotide-binding domain"/>
    <property type="match status" value="1"/>
</dbReference>
<feature type="domain" description="Signal recognition particle SRP54 helical bundle" evidence="6">
    <location>
        <begin position="1"/>
        <end position="86"/>
    </location>
</feature>
<sequence length="246" mass="26762">MFETLTDRLTSIIKSISNKGHLTEKDIDATLKEVRRALLEADVNFKVARSFVTSIKEQVMDEEILSNITAGQHVVKVTHDELIKTLGGDSVELTKKEKHNTVLMVGLNGSGKTTTSAKLAKHLKDSGQAVGLVAADVHRPAAIQQLSVLADQVGISLYEAGTEVSAAKVSIDGYEAGKNRNFDWTIIDTAGRFQVDNELMDELEEIHKSINPTEVLLVVDAMTGQESVNVAQDFHDRIGLTGLVLT</sequence>
<dbReference type="GO" id="GO:0006614">
    <property type="term" value="P:SRP-dependent cotranslational protein targeting to membrane"/>
    <property type="evidence" value="ECO:0007669"/>
    <property type="project" value="InterPro"/>
</dbReference>
<dbReference type="SMART" id="SM00963">
    <property type="entry name" value="SRP54_N"/>
    <property type="match status" value="1"/>
</dbReference>
<dbReference type="AlphaFoldDB" id="A0A381YZW1"/>
<dbReference type="InterPro" id="IPR042101">
    <property type="entry name" value="SRP54_N_sf"/>
</dbReference>
<dbReference type="PANTHER" id="PTHR11564">
    <property type="entry name" value="SIGNAL RECOGNITION PARTICLE 54K PROTEIN SRP54"/>
    <property type="match status" value="1"/>
</dbReference>
<feature type="domain" description="SRP54-type proteins GTP-binding" evidence="5">
    <location>
        <begin position="99"/>
        <end position="246"/>
    </location>
</feature>
<evidence type="ECO:0008006" key="8">
    <source>
        <dbReference type="Google" id="ProtNLM"/>
    </source>
</evidence>
<reference evidence="7" key="1">
    <citation type="submission" date="2018-05" db="EMBL/GenBank/DDBJ databases">
        <authorList>
            <person name="Lanie J.A."/>
            <person name="Ng W.-L."/>
            <person name="Kazmierczak K.M."/>
            <person name="Andrzejewski T.M."/>
            <person name="Davidsen T.M."/>
            <person name="Wayne K.J."/>
            <person name="Tettelin H."/>
            <person name="Glass J.I."/>
            <person name="Rusch D."/>
            <person name="Podicherti R."/>
            <person name="Tsui H.-C.T."/>
            <person name="Winkler M.E."/>
        </authorList>
    </citation>
    <scope>NUCLEOTIDE SEQUENCE</scope>
</reference>
<dbReference type="InterPro" id="IPR022941">
    <property type="entry name" value="SRP54"/>
</dbReference>
<feature type="domain" description="AAA+ ATPase" evidence="4">
    <location>
        <begin position="98"/>
        <end position="245"/>
    </location>
</feature>
<dbReference type="GO" id="GO:0048500">
    <property type="term" value="C:signal recognition particle"/>
    <property type="evidence" value="ECO:0007669"/>
    <property type="project" value="InterPro"/>
</dbReference>
<dbReference type="Gene3D" id="3.40.50.300">
    <property type="entry name" value="P-loop containing nucleotide triphosphate hydrolases"/>
    <property type="match status" value="1"/>
</dbReference>
<evidence type="ECO:0000256" key="3">
    <source>
        <dbReference type="ARBA" id="ARBA00023134"/>
    </source>
</evidence>
<protein>
    <recommendedName>
        <fullName evidence="8">SRP54-type proteins GTP-binding domain-containing protein</fullName>
    </recommendedName>
</protein>
<proteinExistence type="predicted"/>
<dbReference type="EMBL" id="UINC01019494">
    <property type="protein sequence ID" value="SVA82565.1"/>
    <property type="molecule type" value="Genomic_DNA"/>
</dbReference>
<evidence type="ECO:0000259" key="6">
    <source>
        <dbReference type="SMART" id="SM00963"/>
    </source>
</evidence>
<organism evidence="7">
    <name type="scientific">marine metagenome</name>
    <dbReference type="NCBI Taxonomy" id="408172"/>
    <lineage>
        <taxon>unclassified sequences</taxon>
        <taxon>metagenomes</taxon>
        <taxon>ecological metagenomes</taxon>
    </lineage>
</organism>
<evidence type="ECO:0000259" key="4">
    <source>
        <dbReference type="SMART" id="SM00382"/>
    </source>
</evidence>
<evidence type="ECO:0000256" key="1">
    <source>
        <dbReference type="ARBA" id="ARBA00004496"/>
    </source>
</evidence>
<name>A0A381YZW1_9ZZZZ</name>
<dbReference type="Pfam" id="PF02881">
    <property type="entry name" value="SRP54_N"/>
    <property type="match status" value="1"/>
</dbReference>
<dbReference type="InterPro" id="IPR027417">
    <property type="entry name" value="P-loop_NTPase"/>
</dbReference>
<accession>A0A381YZW1</accession>
<dbReference type="InterPro" id="IPR036225">
    <property type="entry name" value="SRP/SRP_N"/>
</dbReference>
<dbReference type="PANTHER" id="PTHR11564:SF5">
    <property type="entry name" value="SIGNAL RECOGNITION PARTICLE SUBUNIT SRP54"/>
    <property type="match status" value="1"/>
</dbReference>
<dbReference type="InterPro" id="IPR003593">
    <property type="entry name" value="AAA+_ATPase"/>
</dbReference>
<dbReference type="SMART" id="SM00962">
    <property type="entry name" value="SRP54"/>
    <property type="match status" value="1"/>
</dbReference>
<evidence type="ECO:0000256" key="2">
    <source>
        <dbReference type="ARBA" id="ARBA00022741"/>
    </source>
</evidence>
<dbReference type="InterPro" id="IPR013822">
    <property type="entry name" value="Signal_recog_particl_SRP54_hlx"/>
</dbReference>
<dbReference type="SUPFAM" id="SSF47364">
    <property type="entry name" value="Domain of the SRP/SRP receptor G-proteins"/>
    <property type="match status" value="1"/>
</dbReference>
<comment type="subcellular location">
    <subcellularLocation>
        <location evidence="1">Cytoplasm</location>
    </subcellularLocation>
</comment>
<dbReference type="GO" id="GO:0005525">
    <property type="term" value="F:GTP binding"/>
    <property type="evidence" value="ECO:0007669"/>
    <property type="project" value="UniProtKB-KW"/>
</dbReference>
<evidence type="ECO:0000313" key="7">
    <source>
        <dbReference type="EMBL" id="SVA82565.1"/>
    </source>
</evidence>
<dbReference type="InterPro" id="IPR000897">
    <property type="entry name" value="SRP54_GTPase_dom"/>
</dbReference>
<dbReference type="SUPFAM" id="SSF52540">
    <property type="entry name" value="P-loop containing nucleoside triphosphate hydrolases"/>
    <property type="match status" value="1"/>
</dbReference>
<dbReference type="Pfam" id="PF00448">
    <property type="entry name" value="SRP54"/>
    <property type="match status" value="1"/>
</dbReference>
<keyword evidence="3" id="KW-0342">GTP-binding</keyword>
<gene>
    <name evidence="7" type="ORF">METZ01_LOCUS135419</name>
</gene>
<feature type="non-terminal residue" evidence="7">
    <location>
        <position position="246"/>
    </location>
</feature>
<evidence type="ECO:0000259" key="5">
    <source>
        <dbReference type="SMART" id="SM00962"/>
    </source>
</evidence>
<dbReference type="SMART" id="SM00382">
    <property type="entry name" value="AAA"/>
    <property type="match status" value="1"/>
</dbReference>
<keyword evidence="2" id="KW-0547">Nucleotide-binding</keyword>
<dbReference type="GO" id="GO:0003924">
    <property type="term" value="F:GTPase activity"/>
    <property type="evidence" value="ECO:0007669"/>
    <property type="project" value="InterPro"/>
</dbReference>